<reference evidence="9 10" key="1">
    <citation type="submission" date="2019-08" db="EMBL/GenBank/DDBJ databases">
        <title>Hyperibacter terrae gen. nov., sp. nov. and Hyperibacter viscosus sp. nov., two new members in the family Rhodospirillaceae isolated from the rhizosphere of Hypericum perforatum.</title>
        <authorList>
            <person name="Noviana Z."/>
        </authorList>
    </citation>
    <scope>NUCLEOTIDE SEQUENCE [LARGE SCALE GENOMIC DNA]</scope>
    <source>
        <strain evidence="9 10">R5959</strain>
    </source>
</reference>
<keyword evidence="5" id="KW-0520">NAD</keyword>
<dbReference type="EMBL" id="CP042582">
    <property type="protein sequence ID" value="QEX22282.1"/>
    <property type="molecule type" value="Genomic_DNA"/>
</dbReference>
<evidence type="ECO:0000313" key="10">
    <source>
        <dbReference type="Proteomes" id="UP000325797"/>
    </source>
</evidence>
<dbReference type="PANTHER" id="PTHR43833:SF5">
    <property type="entry name" value="TRK SYSTEM POTASSIUM UPTAKE PROTEIN TRKA"/>
    <property type="match status" value="1"/>
</dbReference>
<dbReference type="AlphaFoldDB" id="A0A5J6MX25"/>
<dbReference type="Pfam" id="PF02254">
    <property type="entry name" value="TrkA_N"/>
    <property type="match status" value="2"/>
</dbReference>
<gene>
    <name evidence="9" type="primary">trkA</name>
    <name evidence="9" type="ORF">FRZ61_22120</name>
</gene>
<dbReference type="OrthoDB" id="9775180at2"/>
<keyword evidence="2" id="KW-0813">Transport</keyword>
<dbReference type="InterPro" id="IPR036721">
    <property type="entry name" value="RCK_C_sf"/>
</dbReference>
<dbReference type="Pfam" id="PF02080">
    <property type="entry name" value="TrkA_C"/>
    <property type="match status" value="2"/>
</dbReference>
<keyword evidence="3" id="KW-0633">Potassium transport</keyword>
<feature type="domain" description="RCK C-terminal" evidence="8">
    <location>
        <begin position="144"/>
        <end position="229"/>
    </location>
</feature>
<sequence>MKVIICGAGQVGFNIARYLSREENDVTLIDTEPRLIEQISDTLDVQGVVGYASHPDVLEQAGARDADLLIAVTHYDEVNMVACQVAHALFEVPRRIARVRSQSYLQRGYAELFNRQNMAIDEIISPEIEVARAIAYRLGIPGAFDAIPLCDGRITLVGLRCDEDCPVVDTPLRQLTELFPDLAMSVVAIRRGERDIVPSAEDQMLVGDEVYFVADTRHLKRALAAFGHEEPEARRLIVVGGGNIGTFLAEILEQESPGVEIKLIEINRQRAERVARLLPGSVVIQGDALDPEILAEANVKATETIVAVSNDDEVNILASLLAERHGCKRSIALINKPVYGSLIGQLGIDAVVSPRAITVSTILQHVRRGRIRSVHSVGDGLGEIIEVDALPTSALVGRPLREAKLPPGVLIGAILRGDSMIVPRGDSVIKPEDRVVMFAIAKSVPLIEKMFSVKLEFF</sequence>
<dbReference type="NCBIfam" id="NF007030">
    <property type="entry name" value="PRK09496.1-1"/>
    <property type="match status" value="1"/>
</dbReference>
<feature type="domain" description="RCK C-terminal" evidence="8">
    <location>
        <begin position="372"/>
        <end position="453"/>
    </location>
</feature>
<dbReference type="InterPro" id="IPR006037">
    <property type="entry name" value="RCK_C"/>
</dbReference>
<evidence type="ECO:0000256" key="6">
    <source>
        <dbReference type="ARBA" id="ARBA00023065"/>
    </source>
</evidence>
<evidence type="ECO:0000256" key="2">
    <source>
        <dbReference type="ARBA" id="ARBA00022448"/>
    </source>
</evidence>
<dbReference type="Gene3D" id="3.30.70.1450">
    <property type="entry name" value="Regulator of K+ conductance, C-terminal domain"/>
    <property type="match status" value="2"/>
</dbReference>
<protein>
    <recommendedName>
        <fullName evidence="1">Trk system potassium uptake protein TrkA</fullName>
    </recommendedName>
</protein>
<dbReference type="Proteomes" id="UP000325797">
    <property type="component" value="Chromosome"/>
</dbReference>
<organism evidence="9 10">
    <name type="scientific">Hypericibacter adhaerens</name>
    <dbReference type="NCBI Taxonomy" id="2602016"/>
    <lineage>
        <taxon>Bacteria</taxon>
        <taxon>Pseudomonadati</taxon>
        <taxon>Pseudomonadota</taxon>
        <taxon>Alphaproteobacteria</taxon>
        <taxon>Rhodospirillales</taxon>
        <taxon>Dongiaceae</taxon>
        <taxon>Hypericibacter</taxon>
    </lineage>
</organism>
<evidence type="ECO:0000313" key="9">
    <source>
        <dbReference type="EMBL" id="QEX22282.1"/>
    </source>
</evidence>
<dbReference type="GO" id="GO:0015079">
    <property type="term" value="F:potassium ion transmembrane transporter activity"/>
    <property type="evidence" value="ECO:0007669"/>
    <property type="project" value="InterPro"/>
</dbReference>
<dbReference type="NCBIfam" id="NF007032">
    <property type="entry name" value="PRK09496.1-4"/>
    <property type="match status" value="1"/>
</dbReference>
<dbReference type="InterPro" id="IPR050721">
    <property type="entry name" value="Trk_Ktr_HKT_K-transport"/>
</dbReference>
<dbReference type="NCBIfam" id="NF007039">
    <property type="entry name" value="PRK09496.3-2"/>
    <property type="match status" value="1"/>
</dbReference>
<evidence type="ECO:0000256" key="5">
    <source>
        <dbReference type="ARBA" id="ARBA00023027"/>
    </source>
</evidence>
<dbReference type="PROSITE" id="PS51201">
    <property type="entry name" value="RCK_N"/>
    <property type="match status" value="2"/>
</dbReference>
<dbReference type="InterPro" id="IPR006036">
    <property type="entry name" value="K_uptake_TrkA"/>
</dbReference>
<dbReference type="NCBIfam" id="NF007031">
    <property type="entry name" value="PRK09496.1-2"/>
    <property type="match status" value="1"/>
</dbReference>
<evidence type="ECO:0000259" key="8">
    <source>
        <dbReference type="PROSITE" id="PS51202"/>
    </source>
</evidence>
<dbReference type="InterPro" id="IPR003148">
    <property type="entry name" value="RCK_N"/>
</dbReference>
<evidence type="ECO:0000256" key="1">
    <source>
        <dbReference type="ARBA" id="ARBA00017378"/>
    </source>
</evidence>
<dbReference type="Gene3D" id="3.40.50.720">
    <property type="entry name" value="NAD(P)-binding Rossmann-like Domain"/>
    <property type="match status" value="2"/>
</dbReference>
<dbReference type="SUPFAM" id="SSF116726">
    <property type="entry name" value="TrkA C-terminal domain-like"/>
    <property type="match status" value="2"/>
</dbReference>
<dbReference type="GO" id="GO:0005886">
    <property type="term" value="C:plasma membrane"/>
    <property type="evidence" value="ECO:0007669"/>
    <property type="project" value="InterPro"/>
</dbReference>
<dbReference type="PRINTS" id="PR00335">
    <property type="entry name" value="KUPTAKETRKA"/>
</dbReference>
<dbReference type="SUPFAM" id="SSF51735">
    <property type="entry name" value="NAD(P)-binding Rossmann-fold domains"/>
    <property type="match status" value="2"/>
</dbReference>
<proteinExistence type="predicted"/>
<keyword evidence="6" id="KW-0406">Ion transport</keyword>
<accession>A0A5J6MX25</accession>
<feature type="domain" description="RCK N-terminal" evidence="7">
    <location>
        <begin position="1"/>
        <end position="124"/>
    </location>
</feature>
<dbReference type="PROSITE" id="PS51202">
    <property type="entry name" value="RCK_C"/>
    <property type="match status" value="2"/>
</dbReference>
<evidence type="ECO:0000259" key="7">
    <source>
        <dbReference type="PROSITE" id="PS51201"/>
    </source>
</evidence>
<keyword evidence="10" id="KW-1185">Reference proteome</keyword>
<dbReference type="KEGG" id="hadh:FRZ61_22120"/>
<feature type="domain" description="RCK N-terminal" evidence="7">
    <location>
        <begin position="233"/>
        <end position="352"/>
    </location>
</feature>
<dbReference type="InterPro" id="IPR036291">
    <property type="entry name" value="NAD(P)-bd_dom_sf"/>
</dbReference>
<dbReference type="PANTHER" id="PTHR43833">
    <property type="entry name" value="POTASSIUM CHANNEL PROTEIN 2-RELATED-RELATED"/>
    <property type="match status" value="1"/>
</dbReference>
<evidence type="ECO:0000256" key="4">
    <source>
        <dbReference type="ARBA" id="ARBA00022958"/>
    </source>
</evidence>
<dbReference type="RefSeq" id="WP_151117497.1">
    <property type="nucleotide sequence ID" value="NZ_CP042582.1"/>
</dbReference>
<evidence type="ECO:0000256" key="3">
    <source>
        <dbReference type="ARBA" id="ARBA00022538"/>
    </source>
</evidence>
<keyword evidence="4" id="KW-0630">Potassium</keyword>
<name>A0A5J6MX25_9PROT</name>